<accession>A0AAN8MXR1</accession>
<organism evidence="3 4">
    <name type="scientific">Orbilia javanica</name>
    <dbReference type="NCBI Taxonomy" id="47235"/>
    <lineage>
        <taxon>Eukaryota</taxon>
        <taxon>Fungi</taxon>
        <taxon>Dikarya</taxon>
        <taxon>Ascomycota</taxon>
        <taxon>Pezizomycotina</taxon>
        <taxon>Orbiliomycetes</taxon>
        <taxon>Orbiliales</taxon>
        <taxon>Orbiliaceae</taxon>
        <taxon>Orbilia</taxon>
    </lineage>
</organism>
<sequence length="2515" mass="279683">MGGSTQNIQSGAEKSGNGDSSLPGSDSGGYKELVDAMNALKSTVTSQLKIPPPKDGDNQPVTRNGTETSKNSQTRALYALRAQFALALETNWEVCKGFKLEGVVLHMGAEMTNDEGSAALAVRLEAYATIGDFQFVVSAELPRLQSGRDLDIVFRLSLRLLAPPDRVLKALQSITGGGDQHNASSIVDDSLRNQMKRDRMSVMLQLRVTRPASETNFRFNSLVFRFYSQIHWKPKLEGSKIGFELVDGDFSLVLAKDVYQKNAPLVITARLYGKLLIGKTQIDAVVAFSRDQKAENRLQFELQVLPGSLSAKQFLDELPTKEGKQDKLSKGGVISSLELPSSFSSLSDDLTRANLRIQLASSYSLTKSQLEYLTINIFARESSSFRLGFIDNAQLRNVVVKIEMKSWSILLSGALLLGKFFVKMKLVFMKGRGIYVQGTLSPNSDCSLSALARLDVFNDKTNNQSMDVAGHAKKVNTGGNPPFDLSRGVRAKGTRLSFDMLVLHRKDPQSEKQNEKQSEKQSYQMQYVKFLSHFDLDWQIIQDKVKFENLGICFDVRSPRQADKRKMAGLLYATWKLSKVDLFVYILGKKDSSDADFWAGLSVKTSSKESLTKAIDIINDPKFTDSSGSDPKVGLPVRIPNDLKANPEGQTIKNGLEFDGRLLVHFAKNKKEDKSFVLQDVSLHVDLEAPFTISGYGVVGSAFLDLRIRYPMLKEKRDFACYFKGGLKFENGLYLSIEAEIPMNNEKRPEEKTLTEEEAQRKKKLTPALEKIKLTSHNRKTKIEKYIGDINLDNEDMVFLAKVGKSEPQIVAEDNYEARLNSLDTNTDKTVQHDTSFGSFISSSYQPQEAGKTTQDAIRDFSPEGNPVLSDDCQSGTHFAVVLVARRVVTLNGTERKLRALAATLTSTKEWYIIPDRLSVQDVGLSVIITYNHKQEKHISGVIQGTLCFKGVAALATRITYLNRILTITAVAEINISNLLSSLGTEQNDKPELTDEISGWNNDKLLMVGIEANFEKKTLQTYQLDVITVPDFKIVEGLTLRAIWFTVRRDRTKYRPTSMTLGGRLLLNNQVELVIEGTSSQIRTNITWEAHKVSPVTIIGGMIEGGISGCDFWNGKPEFPPVTGFSDWEEENRSDVSTSGSISFFKENGRRQLQSARLEVSLLKASVDNAWELIDGYIKLKKFSLFISIVTVAVSPNGRKGIGAGINAEFYLMERDPKQWASTPDSINLSCRRSELTMSITPKPGRTIGDIIWCVTSGFLDIPSAFDLPAFPLLEFFFDWKSKEGLVVGYLTSEGDSWKVPGLDYVAKIKTPSIRGTIKKKGRSSTRVSIAGKLSFLRDLIELNCEYVLPTGPFLVEDHDIKKYYEMVTRIWNAIKNGLKRLRHAGEVAGETATAIAKGAIEVGSAAIGAAIGGLIGGLSKGGKFLRGVGSFILGVLLGGAGWLSAKSRIIKLLKKLGEEDGHDTRKLIDGFLDGVSSYENDDAKGNDGSSSEDPRRRGDDKSVTIAPYGDEKYLKRLDIDKDGFIELTGSGTCAGIQNQNTEFFVEYKQRRSLVKHTVTPDFKVAISTSVQISVDYESKSGPPRRDSEPFKRTFNTMIIGKRYRIPWHRPLKSATDAYSVSLTAAKTETRAELKRQWNVSLVETLEQGIAPDQTIFDLPKTFAPGSSLFGYIFLMDPNGNLRQGVNERDIIGVSGEGFYRKFSLLQNGYKVYLTSPIREGSYTITVKVLERPVCAATTKVASYTTFDSLVVQGSGMTGGKAGEQNLSIAVIDKYHNITETDHLIATVAQGHYREEISFSPGETDLTKSIYTGKYSRPGRGEYTLRILVNGRDVAGSPFSLVSTEGDVPITRQKKFITIPQKQLPAKDVLNITIDFVDSSGSSEQSPTDPLLGWQLEATPVDEDDNELTSLSKLTLGPLRWVPDSGLAKYIVKDVGISTVGRYRLSLLGPPQEGKLQDRQSFDNSGSEYVTITPARVATSFFVSGDGLQTGWEMSSTEVHFLALDQYGQELSASLRVYRAIISADGKICYSAQTLISYEGRYFVYKRPRVKVEGDSEAYLLRIVLKTATGIAIEAQGSPFRIISRSYFNEVNFIERSFWLKDRFIPNQLSWATLFVRDTYNVPTRLPPSLYILESPDYTIKDVVARPDGGYRVWYVAKSNSVSFRYYLDGVLFTETTLPNASRPLWEPVETVYRSPLRMLPSNKERIIARYTAKESVQISDLTTMLYDDAKTWKTFFLTATRISADTERPNTYCVWAILDKTGSFNLRPSYRGLSLTSSSQSHDIQIVIEFASYLFFDNEEQFLTQAEKTWASAPENVRRYNTTHKLSAPRGNMNVETLFNILSPGSPSSGELDPILTLWPAKLTFTFTPIDYSNSDDGQAPSLPPDNEADWRLTRLSVLYDQPPSDPSPKPPVSNRRVTYGLYTSHPSKDVSISLTPDERITKMRIVTTKEQTWVAGIILETSAGKKYEVPEECAINNDVFEATLPEGCVGLKGFWGGCGDEWGLERLGAVWSR</sequence>
<feature type="region of interest" description="Disordered" evidence="2">
    <location>
        <begin position="1479"/>
        <end position="1504"/>
    </location>
</feature>
<dbReference type="EMBL" id="JAVHNR010000004">
    <property type="protein sequence ID" value="KAK6344931.1"/>
    <property type="molecule type" value="Genomic_DNA"/>
</dbReference>
<feature type="compositionally biased region" description="Polar residues" evidence="2">
    <location>
        <begin position="59"/>
        <end position="72"/>
    </location>
</feature>
<evidence type="ECO:0000256" key="2">
    <source>
        <dbReference type="SAM" id="MobiDB-lite"/>
    </source>
</evidence>
<protein>
    <submittedName>
        <fullName evidence="3">Uncharacterized protein</fullName>
    </submittedName>
</protein>
<keyword evidence="4" id="KW-1185">Reference proteome</keyword>
<feature type="compositionally biased region" description="Polar residues" evidence="2">
    <location>
        <begin position="1"/>
        <end position="12"/>
    </location>
</feature>
<reference evidence="3 4" key="1">
    <citation type="submission" date="2019-10" db="EMBL/GenBank/DDBJ databases">
        <authorList>
            <person name="Palmer J.M."/>
        </authorList>
    </citation>
    <scope>NUCLEOTIDE SEQUENCE [LARGE SCALE GENOMIC DNA]</scope>
    <source>
        <strain evidence="3 4">TWF718</strain>
    </source>
</reference>
<name>A0AAN8MXR1_9PEZI</name>
<gene>
    <name evidence="3" type="ORF">TWF718_006881</name>
</gene>
<dbReference type="Gene3D" id="2.60.40.10">
    <property type="entry name" value="Immunoglobulins"/>
    <property type="match status" value="1"/>
</dbReference>
<dbReference type="InterPro" id="IPR013783">
    <property type="entry name" value="Ig-like_fold"/>
</dbReference>
<feature type="region of interest" description="Disordered" evidence="2">
    <location>
        <begin position="1"/>
        <end position="31"/>
    </location>
</feature>
<feature type="repeat" description="Filamin" evidence="1">
    <location>
        <begin position="1805"/>
        <end position="1843"/>
    </location>
</feature>
<feature type="compositionally biased region" description="Basic and acidic residues" evidence="2">
    <location>
        <begin position="1493"/>
        <end position="1503"/>
    </location>
</feature>
<evidence type="ECO:0000256" key="1">
    <source>
        <dbReference type="PROSITE-ProRule" id="PRU00087"/>
    </source>
</evidence>
<evidence type="ECO:0000313" key="4">
    <source>
        <dbReference type="Proteomes" id="UP001313282"/>
    </source>
</evidence>
<dbReference type="InterPro" id="IPR017868">
    <property type="entry name" value="Filamin/ABP280_repeat-like"/>
</dbReference>
<dbReference type="Proteomes" id="UP001313282">
    <property type="component" value="Unassembled WGS sequence"/>
</dbReference>
<feature type="compositionally biased region" description="Low complexity" evidence="2">
    <location>
        <begin position="15"/>
        <end position="25"/>
    </location>
</feature>
<comment type="caution">
    <text evidence="3">The sequence shown here is derived from an EMBL/GenBank/DDBJ whole genome shotgun (WGS) entry which is preliminary data.</text>
</comment>
<feature type="region of interest" description="Disordered" evidence="2">
    <location>
        <begin position="44"/>
        <end position="72"/>
    </location>
</feature>
<proteinExistence type="predicted"/>
<evidence type="ECO:0000313" key="3">
    <source>
        <dbReference type="EMBL" id="KAK6344931.1"/>
    </source>
</evidence>
<dbReference type="PROSITE" id="PS50194">
    <property type="entry name" value="FILAMIN_REPEAT"/>
    <property type="match status" value="1"/>
</dbReference>